<evidence type="ECO:0000313" key="1">
    <source>
        <dbReference type="EMBL" id="MCY4745501.1"/>
    </source>
</evidence>
<proteinExistence type="predicted"/>
<sequence>MSLALSRLVPALVAGVALCAHAQPPTAAEPAASAASAPAASRVAKLRAQSLRPGGTVYPVELAGQGVQGTADVFVKIAPDGTPAEVSLHASSRSPALDELALAFVRGLRFAAKSGASGATLPDVIVPVEFMRDTVEGLATKTCAEFNTDTAYFKATFPETEPSRMPVVRMTTGMLLLAGMPRQRGGEALVAQAKQLNAAAAGIAAACEAAPSSGYLQVFVELVKQAG</sequence>
<reference evidence="1" key="1">
    <citation type="submission" date="2022-08" db="EMBL/GenBank/DDBJ databases">
        <title>Genome sequencing of Pelomonas sp. UHG3.</title>
        <authorList>
            <person name="So Y."/>
        </authorList>
    </citation>
    <scope>NUCLEOTIDE SEQUENCE</scope>
    <source>
        <strain evidence="1">UHG3</strain>
    </source>
</reference>
<dbReference type="Proteomes" id="UP001076464">
    <property type="component" value="Unassembled WGS sequence"/>
</dbReference>
<evidence type="ECO:0000313" key="2">
    <source>
        <dbReference type="Proteomes" id="UP001076464"/>
    </source>
</evidence>
<protein>
    <submittedName>
        <fullName evidence="1">Energy transducer TonB</fullName>
    </submittedName>
</protein>
<organism evidence="1 2">
    <name type="scientific">Roseateles hydrophilus</name>
    <dbReference type="NCBI Taxonomy" id="2975054"/>
    <lineage>
        <taxon>Bacteria</taxon>
        <taxon>Pseudomonadati</taxon>
        <taxon>Pseudomonadota</taxon>
        <taxon>Betaproteobacteria</taxon>
        <taxon>Burkholderiales</taxon>
        <taxon>Sphaerotilaceae</taxon>
        <taxon>Roseateles</taxon>
    </lineage>
</organism>
<accession>A0ACC6CAQ6</accession>
<keyword evidence="2" id="KW-1185">Reference proteome</keyword>
<gene>
    <name evidence="1" type="ORF">NYO99_11010</name>
</gene>
<comment type="caution">
    <text evidence="1">The sequence shown here is derived from an EMBL/GenBank/DDBJ whole genome shotgun (WGS) entry which is preliminary data.</text>
</comment>
<name>A0ACC6CAQ6_9BURK</name>
<dbReference type="EMBL" id="JAPPUY010000002">
    <property type="protein sequence ID" value="MCY4745501.1"/>
    <property type="molecule type" value="Genomic_DNA"/>
</dbReference>